<evidence type="ECO:0008006" key="8">
    <source>
        <dbReference type="Google" id="ProtNLM"/>
    </source>
</evidence>
<evidence type="ECO:0000256" key="2">
    <source>
        <dbReference type="ARBA" id="ARBA00022475"/>
    </source>
</evidence>
<feature type="transmembrane region" description="Helical" evidence="6">
    <location>
        <begin position="103"/>
        <end position="121"/>
    </location>
</feature>
<dbReference type="PANTHER" id="PTHR40277">
    <property type="entry name" value="BLL5419 PROTEIN"/>
    <property type="match status" value="1"/>
</dbReference>
<feature type="transmembrane region" description="Helical" evidence="6">
    <location>
        <begin position="198"/>
        <end position="222"/>
    </location>
</feature>
<proteinExistence type="predicted"/>
<evidence type="ECO:0000256" key="5">
    <source>
        <dbReference type="ARBA" id="ARBA00023136"/>
    </source>
</evidence>
<feature type="transmembrane region" description="Helical" evidence="6">
    <location>
        <begin position="64"/>
        <end position="83"/>
    </location>
</feature>
<gene>
    <name evidence="7" type="ORF">B1A_07979</name>
</gene>
<evidence type="ECO:0000256" key="1">
    <source>
        <dbReference type="ARBA" id="ARBA00004651"/>
    </source>
</evidence>
<dbReference type="EMBL" id="AUZX01005713">
    <property type="protein sequence ID" value="EQD66781.1"/>
    <property type="molecule type" value="Genomic_DNA"/>
</dbReference>
<keyword evidence="3 6" id="KW-0812">Transmembrane</keyword>
<keyword evidence="4 6" id="KW-1133">Transmembrane helix</keyword>
<comment type="caution">
    <text evidence="7">The sequence shown here is derived from an EMBL/GenBank/DDBJ whole genome shotgun (WGS) entry which is preliminary data.</text>
</comment>
<sequence length="311" mass="33832">MLVWVHTTGIGAVFIRVGWGLLILVLLHQLTVAADSVGWHAMLRNLGLRLHRRDTLWIASVRNAAQTLIPLSASGLIAGVRLLQHRGAPTATALAGLIAEGTIATLAELLTIIMASALFLLGAPHISAGNLKMVFSITAVLAAVLVVILWAQLNGRVFKAMSLSAQRFSPKSRRTSWAIAPLTLKDHLHQLYSQRLTMFFALFWQLVSLLCGAVEIWYILILMHTRAPFVFALLLQGLGRATRSFGFLVPSGWGLQEGVYALLAPLAGLTPALGLAVSLVTRLRDVIFALPFLVSWHWYELHSAVAMDSSA</sequence>
<comment type="subcellular location">
    <subcellularLocation>
        <location evidence="1">Cell membrane</location>
        <topology evidence="1">Multi-pass membrane protein</topology>
    </subcellularLocation>
</comment>
<dbReference type="PANTHER" id="PTHR40277:SF1">
    <property type="entry name" value="BLL5419 PROTEIN"/>
    <property type="match status" value="1"/>
</dbReference>
<name>T1B1Q5_9ZZZZ</name>
<evidence type="ECO:0000313" key="7">
    <source>
        <dbReference type="EMBL" id="EQD66781.1"/>
    </source>
</evidence>
<dbReference type="AlphaFoldDB" id="T1B1Q5"/>
<keyword evidence="2" id="KW-1003">Cell membrane</keyword>
<feature type="transmembrane region" description="Helical" evidence="6">
    <location>
        <begin position="133"/>
        <end position="153"/>
    </location>
</feature>
<reference evidence="7" key="2">
    <citation type="journal article" date="2014" name="ISME J.">
        <title>Microbial stratification in low pH oxic and suboxic macroscopic growths along an acid mine drainage.</title>
        <authorList>
            <person name="Mendez-Garcia C."/>
            <person name="Mesa V."/>
            <person name="Sprenger R.R."/>
            <person name="Richter M."/>
            <person name="Diez M.S."/>
            <person name="Solano J."/>
            <person name="Bargiela R."/>
            <person name="Golyshina O.V."/>
            <person name="Manteca A."/>
            <person name="Ramos J.L."/>
            <person name="Gallego J.R."/>
            <person name="Llorente I."/>
            <person name="Martins Dos Santos V.A."/>
            <person name="Jensen O.N."/>
            <person name="Pelaez A.I."/>
            <person name="Sanchez J."/>
            <person name="Ferrer M."/>
        </authorList>
    </citation>
    <scope>NUCLEOTIDE SEQUENCE</scope>
</reference>
<feature type="transmembrane region" description="Helical" evidence="6">
    <location>
        <begin position="259"/>
        <end position="280"/>
    </location>
</feature>
<protein>
    <recommendedName>
        <fullName evidence="8">TIGR00374 family protein</fullName>
    </recommendedName>
</protein>
<feature type="transmembrane region" description="Helical" evidence="6">
    <location>
        <begin position="20"/>
        <end position="43"/>
    </location>
</feature>
<evidence type="ECO:0000256" key="6">
    <source>
        <dbReference type="SAM" id="Phobius"/>
    </source>
</evidence>
<dbReference type="InterPro" id="IPR022791">
    <property type="entry name" value="L-PG_synthase/AglD"/>
</dbReference>
<evidence type="ECO:0000256" key="3">
    <source>
        <dbReference type="ARBA" id="ARBA00022692"/>
    </source>
</evidence>
<reference evidence="7" key="1">
    <citation type="submission" date="2013-08" db="EMBL/GenBank/DDBJ databases">
        <authorList>
            <person name="Mendez C."/>
            <person name="Richter M."/>
            <person name="Ferrer M."/>
            <person name="Sanchez J."/>
        </authorList>
    </citation>
    <scope>NUCLEOTIDE SEQUENCE</scope>
</reference>
<organism evidence="7">
    <name type="scientific">mine drainage metagenome</name>
    <dbReference type="NCBI Taxonomy" id="410659"/>
    <lineage>
        <taxon>unclassified sequences</taxon>
        <taxon>metagenomes</taxon>
        <taxon>ecological metagenomes</taxon>
    </lineage>
</organism>
<dbReference type="Pfam" id="PF03706">
    <property type="entry name" value="LPG_synthase_TM"/>
    <property type="match status" value="1"/>
</dbReference>
<accession>T1B1Q5</accession>
<evidence type="ECO:0000256" key="4">
    <source>
        <dbReference type="ARBA" id="ARBA00022989"/>
    </source>
</evidence>
<keyword evidence="5 6" id="KW-0472">Membrane</keyword>
<dbReference type="GO" id="GO:0005886">
    <property type="term" value="C:plasma membrane"/>
    <property type="evidence" value="ECO:0007669"/>
    <property type="project" value="UniProtKB-SubCell"/>
</dbReference>